<keyword evidence="2" id="KW-1185">Reference proteome</keyword>
<name>A0ABN0W1R7_9GAMM</name>
<protein>
    <submittedName>
        <fullName evidence="1">YfbU family protein</fullName>
    </submittedName>
</protein>
<proteinExistence type="predicted"/>
<accession>A0ABN0W1R7</accession>
<gene>
    <name evidence="1" type="ORF">GCM10009129_20100</name>
</gene>
<comment type="caution">
    <text evidence="1">The sequence shown here is derived from an EMBL/GenBank/DDBJ whole genome shotgun (WGS) entry which is preliminary data.</text>
</comment>
<dbReference type="InterPro" id="IPR005587">
    <property type="entry name" value="UPF0304_YfbU"/>
</dbReference>
<sequence>MNFTEKERLNLINQYKILSKLYPEDSEHYDELREILEDGYEIFYSQISEWISQGMPKDAGKFVLDVLDLYRAIEDYKRMSKDQEIIDSRYSYFRGFDGNNEGQYMHFARFLIHKQNKFSEQKDYLRKNDNLNSHMPMVSTYEKMLSKWEEIGKPWNLNAQNINDILNI</sequence>
<dbReference type="Gene3D" id="1.10.287.680">
    <property type="entry name" value="Helix hairpin bin"/>
    <property type="match status" value="1"/>
</dbReference>
<organism evidence="1 2">
    <name type="scientific">Psychrobacter aestuarii</name>
    <dbReference type="NCBI Taxonomy" id="556327"/>
    <lineage>
        <taxon>Bacteria</taxon>
        <taxon>Pseudomonadati</taxon>
        <taxon>Pseudomonadota</taxon>
        <taxon>Gammaproteobacteria</taxon>
        <taxon>Moraxellales</taxon>
        <taxon>Moraxellaceae</taxon>
        <taxon>Psychrobacter</taxon>
    </lineage>
</organism>
<dbReference type="SUPFAM" id="SSF116960">
    <property type="entry name" value="YfbU-like"/>
    <property type="match status" value="1"/>
</dbReference>
<dbReference type="InterPro" id="IPR023145">
    <property type="entry name" value="YfbU_helix-hairpin_sf"/>
</dbReference>
<evidence type="ECO:0000313" key="2">
    <source>
        <dbReference type="Proteomes" id="UP001501787"/>
    </source>
</evidence>
<dbReference type="Gene3D" id="1.10.3190.10">
    <property type="entry name" value="yfbu gene product, domain 2"/>
    <property type="match status" value="1"/>
</dbReference>
<dbReference type="RefSeq" id="WP_201505039.1">
    <property type="nucleotide sequence ID" value="NZ_BAAAFR010000005.1"/>
</dbReference>
<evidence type="ECO:0000313" key="1">
    <source>
        <dbReference type="EMBL" id="GAA0322250.1"/>
    </source>
</evidence>
<dbReference type="InterPro" id="IPR023146">
    <property type="entry name" value="YfbU_alpha-helical_sf"/>
</dbReference>
<dbReference type="Proteomes" id="UP001501787">
    <property type="component" value="Unassembled WGS sequence"/>
</dbReference>
<dbReference type="NCBIfam" id="NF003936">
    <property type="entry name" value="PRK05445.1"/>
    <property type="match status" value="1"/>
</dbReference>
<dbReference type="EMBL" id="BAAAFR010000005">
    <property type="protein sequence ID" value="GAA0322250.1"/>
    <property type="molecule type" value="Genomic_DNA"/>
</dbReference>
<dbReference type="Pfam" id="PF03887">
    <property type="entry name" value="YfbU"/>
    <property type="match status" value="1"/>
</dbReference>
<reference evidence="1 2" key="1">
    <citation type="journal article" date="2019" name="Int. J. Syst. Evol. Microbiol.">
        <title>The Global Catalogue of Microorganisms (GCM) 10K type strain sequencing project: providing services to taxonomists for standard genome sequencing and annotation.</title>
        <authorList>
            <consortium name="The Broad Institute Genomics Platform"/>
            <consortium name="The Broad Institute Genome Sequencing Center for Infectious Disease"/>
            <person name="Wu L."/>
            <person name="Ma J."/>
        </authorList>
    </citation>
    <scope>NUCLEOTIDE SEQUENCE [LARGE SCALE GENOMIC DNA]</scope>
    <source>
        <strain evidence="1 2">JCM 16343</strain>
    </source>
</reference>